<accession>A0A5J4QEU0</accession>
<feature type="non-terminal residue" evidence="3">
    <location>
        <position position="1"/>
    </location>
</feature>
<name>A0A5J4QEU0_9ZZZZ</name>
<keyword evidence="1" id="KW-0175">Coiled coil</keyword>
<dbReference type="AlphaFoldDB" id="A0A5J4QEU0"/>
<protein>
    <recommendedName>
        <fullName evidence="4">Chromosome partition protein Smc</fullName>
    </recommendedName>
</protein>
<feature type="transmembrane region" description="Helical" evidence="2">
    <location>
        <begin position="16"/>
        <end position="35"/>
    </location>
</feature>
<evidence type="ECO:0000256" key="1">
    <source>
        <dbReference type="SAM" id="Coils"/>
    </source>
</evidence>
<reference evidence="3" key="1">
    <citation type="submission" date="2019-03" db="EMBL/GenBank/DDBJ databases">
        <title>Single cell metagenomics reveals metabolic interactions within the superorganism composed of flagellate Streblomastix strix and complex community of Bacteroidetes bacteria on its surface.</title>
        <authorList>
            <person name="Treitli S.C."/>
            <person name="Kolisko M."/>
            <person name="Husnik F."/>
            <person name="Keeling P."/>
            <person name="Hampl V."/>
        </authorList>
    </citation>
    <scope>NUCLEOTIDE SEQUENCE</scope>
    <source>
        <strain evidence="3">STM</strain>
    </source>
</reference>
<gene>
    <name evidence="3" type="ORF">EZS27_030953</name>
</gene>
<sequence>VKINHQHIIDIGSMKVFFSLIGMCIVILILSFAIYNQRQTISQYRDNDLKYRYIKMQGQATEENIYRLEKQFKYRDSISIVCKQVNRYERLVKEQVEKMERVRQNSGEMEKLQKEVELLKKSQ</sequence>
<keyword evidence="2" id="KW-0812">Transmembrane</keyword>
<keyword evidence="2" id="KW-1133">Transmembrane helix</keyword>
<comment type="caution">
    <text evidence="3">The sequence shown here is derived from an EMBL/GenBank/DDBJ whole genome shotgun (WGS) entry which is preliminary data.</text>
</comment>
<evidence type="ECO:0000313" key="3">
    <source>
        <dbReference type="EMBL" id="KAA6319113.1"/>
    </source>
</evidence>
<proteinExistence type="predicted"/>
<evidence type="ECO:0000256" key="2">
    <source>
        <dbReference type="SAM" id="Phobius"/>
    </source>
</evidence>
<evidence type="ECO:0008006" key="4">
    <source>
        <dbReference type="Google" id="ProtNLM"/>
    </source>
</evidence>
<organism evidence="3">
    <name type="scientific">termite gut metagenome</name>
    <dbReference type="NCBI Taxonomy" id="433724"/>
    <lineage>
        <taxon>unclassified sequences</taxon>
        <taxon>metagenomes</taxon>
        <taxon>organismal metagenomes</taxon>
    </lineage>
</organism>
<keyword evidence="2" id="KW-0472">Membrane</keyword>
<feature type="coiled-coil region" evidence="1">
    <location>
        <begin position="85"/>
        <end position="122"/>
    </location>
</feature>
<dbReference type="EMBL" id="SNRY01003987">
    <property type="protein sequence ID" value="KAA6319113.1"/>
    <property type="molecule type" value="Genomic_DNA"/>
</dbReference>